<name>A0A4R6PX05_9FIRM</name>
<reference evidence="1 2" key="1">
    <citation type="submission" date="2019-03" db="EMBL/GenBank/DDBJ databases">
        <title>Genomic Encyclopedia of Type Strains, Phase IV (KMG-IV): sequencing the most valuable type-strain genomes for metagenomic binning, comparative biology and taxonomic classification.</title>
        <authorList>
            <person name="Goeker M."/>
        </authorList>
    </citation>
    <scope>NUCLEOTIDE SEQUENCE [LARGE SCALE GENOMIC DNA]</scope>
    <source>
        <strain evidence="1 2">DSM 28287</strain>
    </source>
</reference>
<dbReference type="Proteomes" id="UP000295500">
    <property type="component" value="Unassembled WGS sequence"/>
</dbReference>
<dbReference type="EMBL" id="SNXO01000046">
    <property type="protein sequence ID" value="TDP49807.1"/>
    <property type="molecule type" value="Genomic_DNA"/>
</dbReference>
<evidence type="ECO:0000313" key="2">
    <source>
        <dbReference type="Proteomes" id="UP000295500"/>
    </source>
</evidence>
<sequence>MNKELMIRKAYRAATANGASVISREAIVTGMAAYLERREAKVSMDDIKAYVEAQAKDVADATSDFGFQTWMMTV</sequence>
<gene>
    <name evidence="1" type="ORF">EV211_1462</name>
</gene>
<dbReference type="AlphaFoldDB" id="A0A4R6PX05"/>
<dbReference type="RefSeq" id="WP_133529192.1">
    <property type="nucleotide sequence ID" value="NZ_SNXO01000046.1"/>
</dbReference>
<evidence type="ECO:0000313" key="1">
    <source>
        <dbReference type="EMBL" id="TDP49807.1"/>
    </source>
</evidence>
<proteinExistence type="predicted"/>
<protein>
    <submittedName>
        <fullName evidence="1">Uncharacterized protein</fullName>
    </submittedName>
</protein>
<keyword evidence="2" id="KW-1185">Reference proteome</keyword>
<comment type="caution">
    <text evidence="1">The sequence shown here is derived from an EMBL/GenBank/DDBJ whole genome shotgun (WGS) entry which is preliminary data.</text>
</comment>
<organism evidence="1 2">
    <name type="scientific">Aminicella lysinilytica</name>
    <dbReference type="NCBI Taxonomy" id="433323"/>
    <lineage>
        <taxon>Bacteria</taxon>
        <taxon>Bacillati</taxon>
        <taxon>Bacillota</taxon>
        <taxon>Clostridia</taxon>
        <taxon>Peptostreptococcales</taxon>
        <taxon>Anaerovoracaceae</taxon>
        <taxon>Aminicella</taxon>
    </lineage>
</organism>
<accession>A0A4R6PX05</accession>